<keyword evidence="6" id="KW-0963">Cytoplasm</keyword>
<evidence type="ECO:0000256" key="3">
    <source>
        <dbReference type="ARBA" id="ARBA00008061"/>
    </source>
</evidence>
<dbReference type="GO" id="GO:0033942">
    <property type="term" value="F:4-alpha-D-(1-&gt;4)-alpha-D-glucanotrehalose trehalohydrolase activity"/>
    <property type="evidence" value="ECO:0007669"/>
    <property type="project" value="UniProtKB-EC"/>
</dbReference>
<dbReference type="AlphaFoldDB" id="A0A1I1VLN5"/>
<dbReference type="SUPFAM" id="SSF81296">
    <property type="entry name" value="E set domains"/>
    <property type="match status" value="1"/>
</dbReference>
<evidence type="ECO:0000256" key="17">
    <source>
        <dbReference type="PIRSR" id="PIRSR006337-3"/>
    </source>
</evidence>
<keyword evidence="20" id="KW-1185">Reference proteome</keyword>
<evidence type="ECO:0000256" key="4">
    <source>
        <dbReference type="ARBA" id="ARBA00012268"/>
    </source>
</evidence>
<dbReference type="Proteomes" id="UP000199400">
    <property type="component" value="Unassembled WGS sequence"/>
</dbReference>
<evidence type="ECO:0000256" key="11">
    <source>
        <dbReference type="ARBA" id="ARBA00033284"/>
    </source>
</evidence>
<feature type="active site" description="Proton donor" evidence="15">
    <location>
        <position position="295"/>
    </location>
</feature>
<gene>
    <name evidence="19" type="ORF">SAMN02745121_01765</name>
</gene>
<dbReference type="InterPro" id="IPR013783">
    <property type="entry name" value="Ig-like_fold"/>
</dbReference>
<evidence type="ECO:0000256" key="5">
    <source>
        <dbReference type="ARBA" id="ARBA00015938"/>
    </source>
</evidence>
<dbReference type="InterPro" id="IPR014756">
    <property type="entry name" value="Ig_E-set"/>
</dbReference>
<dbReference type="CDD" id="cd11325">
    <property type="entry name" value="AmyAc_GTHase"/>
    <property type="match status" value="1"/>
</dbReference>
<dbReference type="InterPro" id="IPR012768">
    <property type="entry name" value="Trehalose_TreZ"/>
</dbReference>
<feature type="binding site" evidence="16">
    <location>
        <begin position="384"/>
        <end position="389"/>
    </location>
    <ligand>
        <name>substrate</name>
    </ligand>
</feature>
<dbReference type="UniPathway" id="UPA00299"/>
<evidence type="ECO:0000256" key="15">
    <source>
        <dbReference type="PIRSR" id="PIRSR006337-1"/>
    </source>
</evidence>
<dbReference type="NCBIfam" id="TIGR02402">
    <property type="entry name" value="trehalose_TreZ"/>
    <property type="match status" value="1"/>
</dbReference>
<dbReference type="PANTHER" id="PTHR43651">
    <property type="entry name" value="1,4-ALPHA-GLUCAN-BRANCHING ENZYME"/>
    <property type="match status" value="1"/>
</dbReference>
<dbReference type="InterPro" id="IPR044901">
    <property type="entry name" value="Trehalose_TreZ_E-set_sf"/>
</dbReference>
<dbReference type="SUPFAM" id="SSF51445">
    <property type="entry name" value="(Trans)glycosidases"/>
    <property type="match status" value="1"/>
</dbReference>
<evidence type="ECO:0000256" key="1">
    <source>
        <dbReference type="ARBA" id="ARBA00004496"/>
    </source>
</evidence>
<comment type="subcellular location">
    <subcellularLocation>
        <location evidence="1 15">Cytoplasm</location>
    </subcellularLocation>
</comment>
<dbReference type="InterPro" id="IPR017853">
    <property type="entry name" value="GH"/>
</dbReference>
<evidence type="ECO:0000256" key="12">
    <source>
        <dbReference type="ARBA" id="ARBA00034013"/>
    </source>
</evidence>
<evidence type="ECO:0000256" key="6">
    <source>
        <dbReference type="ARBA" id="ARBA00022490"/>
    </source>
</evidence>
<dbReference type="EC" id="3.2.1.141" evidence="4 13"/>
<reference evidence="20" key="1">
    <citation type="submission" date="2016-10" db="EMBL/GenBank/DDBJ databases">
        <authorList>
            <person name="Varghese N."/>
            <person name="Submissions S."/>
        </authorList>
    </citation>
    <scope>NUCLEOTIDE SEQUENCE [LARGE SCALE GENOMIC DNA]</scope>
    <source>
        <strain evidence="20">ATCC 25963</strain>
    </source>
</reference>
<dbReference type="PANTHER" id="PTHR43651:SF11">
    <property type="entry name" value="MALTO-OLIGOSYLTREHALOSE TREHALOHYDROLASE"/>
    <property type="match status" value="1"/>
</dbReference>
<evidence type="ECO:0000259" key="18">
    <source>
        <dbReference type="SMART" id="SM00642"/>
    </source>
</evidence>
<dbReference type="Pfam" id="PF00128">
    <property type="entry name" value="Alpha-amylase"/>
    <property type="match status" value="1"/>
</dbReference>
<evidence type="ECO:0000256" key="14">
    <source>
        <dbReference type="PIRNR" id="PIRNR006337"/>
    </source>
</evidence>
<evidence type="ECO:0000256" key="13">
    <source>
        <dbReference type="NCBIfam" id="TIGR02402"/>
    </source>
</evidence>
<name>A0A1I1VLN5_9BACT</name>
<feature type="site" description="Transition state stabilizer" evidence="17">
    <location>
        <position position="385"/>
    </location>
</feature>
<dbReference type="Gene3D" id="1.10.10.760">
    <property type="entry name" value="E-set domains of sugar-utilizing enzymes"/>
    <property type="match status" value="1"/>
</dbReference>
<dbReference type="GO" id="GO:0005737">
    <property type="term" value="C:cytoplasm"/>
    <property type="evidence" value="ECO:0007669"/>
    <property type="project" value="UniProtKB-SubCell"/>
</dbReference>
<dbReference type="PIRSF" id="PIRSF006337">
    <property type="entry name" value="Trehalose_TreZ"/>
    <property type="match status" value="1"/>
</dbReference>
<keyword evidence="9 14" id="KW-0326">Glycosidase</keyword>
<keyword evidence="8" id="KW-0119">Carbohydrate metabolism</keyword>
<sequence>MSNLGAALVDGGVRFRVWSTRAGRVAVVFYDRPEGGGPPVPREERPLQPLGDGLFEAVHDLPEGTLYRFKLDDAEVPDPYARALPEGVHGPAEVVRAHHEWRATDWQPRPLTDCVIYELHVGTFTPEGTFAAAAEKLPLLAELGVTAIELMPLSSFSGGRGWGYDGVGHFAPYAGYGRPDELRALVDAAHRLGMNVLLDVVYNHFGPEGNYLGSYSPEYFAHDVQTPWGDALNFATPAMRRFVLDNARYWLTEFGFDGLRLDATHAMVDPSERPILAELAAEVRALPQHRLLVAEDETNDPALVLGVGLDAIWADDFHHVVHVVLTGERDGYYGAFEPKVFDLARCIERGFLYEGQPWPPSGKPRGADASGLPAPAFVYCLQNHDQVGNRALGERLHHLTALDRYCAASMLLLFLPMTPLLWMGQEWAASAPWQYFTDHPPELGAQVTAGRRAEFKLFAAFHDPERREQIPDPQDAATFERSRLDWSERDAGEHAGVLALYRALLHLRRSDETLKVPDRSNMSVGTVGEHVLWVLRKGPAGDRLLVVDFGPREAGGPPTPPEGRVWRLLLTSGDEVHPALPPARAAIYAAEGDAS</sequence>
<dbReference type="SMART" id="SM00642">
    <property type="entry name" value="Aamy"/>
    <property type="match status" value="1"/>
</dbReference>
<evidence type="ECO:0000256" key="16">
    <source>
        <dbReference type="PIRSR" id="PIRSR006337-2"/>
    </source>
</evidence>
<evidence type="ECO:0000256" key="2">
    <source>
        <dbReference type="ARBA" id="ARBA00005199"/>
    </source>
</evidence>
<feature type="domain" description="Glycosyl hydrolase family 13 catalytic" evidence="18">
    <location>
        <begin position="118"/>
        <end position="456"/>
    </location>
</feature>
<dbReference type="CDD" id="cd02853">
    <property type="entry name" value="E_set_MTHase_like_N"/>
    <property type="match status" value="1"/>
</dbReference>
<dbReference type="STRING" id="54.SAMN02745121_01765"/>
<comment type="similarity">
    <text evidence="3 14">Belongs to the glycosyl hydrolase 13 family.</text>
</comment>
<feature type="binding site" evidence="16">
    <location>
        <begin position="260"/>
        <end position="265"/>
    </location>
    <ligand>
        <name>substrate</name>
    </ligand>
</feature>
<dbReference type="EMBL" id="FOMX01000005">
    <property type="protein sequence ID" value="SFD83927.1"/>
    <property type="molecule type" value="Genomic_DNA"/>
</dbReference>
<comment type="catalytic activity">
    <reaction evidence="12 14">
        <text>hydrolysis of (1-&gt;4)-alpha-D-glucosidic linkage in 4-alpha-D-[(1-&gt;4)-alpha-D-glucanosyl]n trehalose to yield trehalose and (1-&gt;4)-alpha-D-glucan.</text>
        <dbReference type="EC" id="3.2.1.141"/>
    </reaction>
</comment>
<evidence type="ECO:0000256" key="10">
    <source>
        <dbReference type="ARBA" id="ARBA00032057"/>
    </source>
</evidence>
<evidence type="ECO:0000313" key="19">
    <source>
        <dbReference type="EMBL" id="SFD83927.1"/>
    </source>
</evidence>
<comment type="pathway">
    <text evidence="2 14">Glycan biosynthesis; trehalose biosynthesis.</text>
</comment>
<keyword evidence="7 14" id="KW-0378">Hydrolase</keyword>
<accession>A0A1I1VLN5</accession>
<dbReference type="Gene3D" id="3.20.20.80">
    <property type="entry name" value="Glycosidases"/>
    <property type="match status" value="1"/>
</dbReference>
<feature type="active site" description="Nucleophile" evidence="15">
    <location>
        <position position="262"/>
    </location>
</feature>
<evidence type="ECO:0000256" key="8">
    <source>
        <dbReference type="ARBA" id="ARBA00023277"/>
    </source>
</evidence>
<dbReference type="InterPro" id="IPR006047">
    <property type="entry name" value="GH13_cat_dom"/>
</dbReference>
<evidence type="ECO:0000256" key="9">
    <source>
        <dbReference type="ARBA" id="ARBA00023295"/>
    </source>
</evidence>
<feature type="binding site" evidence="16">
    <location>
        <begin position="315"/>
        <end position="319"/>
    </location>
    <ligand>
        <name>substrate</name>
    </ligand>
</feature>
<dbReference type="GO" id="GO:0005992">
    <property type="term" value="P:trehalose biosynthetic process"/>
    <property type="evidence" value="ECO:0007669"/>
    <property type="project" value="UniProtKB-UniRule"/>
</dbReference>
<evidence type="ECO:0000313" key="20">
    <source>
        <dbReference type="Proteomes" id="UP000199400"/>
    </source>
</evidence>
<evidence type="ECO:0000256" key="7">
    <source>
        <dbReference type="ARBA" id="ARBA00022801"/>
    </source>
</evidence>
<protein>
    <recommendedName>
        <fullName evidence="5 13">Malto-oligosyltrehalose trehalohydrolase</fullName>
        <shortName evidence="14">MTHase</shortName>
        <ecNumber evidence="4 13">3.2.1.141</ecNumber>
    </recommendedName>
    <alternativeName>
        <fullName evidence="11 14">4-alpha-D-((1-&gt;4)-alpha-D-glucano)trehalose trehalohydrolase</fullName>
    </alternativeName>
    <alternativeName>
        <fullName evidence="10 14">Maltooligosyl trehalose trehalohydrolase</fullName>
    </alternativeName>
</protein>
<organism evidence="19 20">
    <name type="scientific">Nannocystis exedens</name>
    <dbReference type="NCBI Taxonomy" id="54"/>
    <lineage>
        <taxon>Bacteria</taxon>
        <taxon>Pseudomonadati</taxon>
        <taxon>Myxococcota</taxon>
        <taxon>Polyangia</taxon>
        <taxon>Nannocystales</taxon>
        <taxon>Nannocystaceae</taxon>
        <taxon>Nannocystis</taxon>
    </lineage>
</organism>
<dbReference type="RefSeq" id="WP_170136072.1">
    <property type="nucleotide sequence ID" value="NZ_FOMX01000005.1"/>
</dbReference>
<proteinExistence type="inferred from homology"/>
<dbReference type="Gene3D" id="2.60.40.10">
    <property type="entry name" value="Immunoglobulins"/>
    <property type="match status" value="1"/>
</dbReference>